<dbReference type="AlphaFoldDB" id="A0A1S1UB92"/>
<sequence>MALVALAGAFYGSPYFTMNKIRAATMDEDTQALAAQIDLAQLRGSLGRQLHALFSAPEVADDISADVIDPLLDTMLMPEGIVALMKLNDRYEKPIAKVSDISGRKRNAKPDYKLRYTSWDKVVVQRAHSKSHIGELTLTRDGLWRWKLVSVALPKNLLADA</sequence>
<name>A0A1S1UB92_9BURK</name>
<dbReference type="Pfam" id="PF11159">
    <property type="entry name" value="DUF2939"/>
    <property type="match status" value="1"/>
</dbReference>
<protein>
    <recommendedName>
        <fullName evidence="3">DUF2939 domain-containing protein</fullName>
    </recommendedName>
</protein>
<gene>
    <name evidence="1" type="ORF">AKG95_10220</name>
</gene>
<reference evidence="1 2" key="1">
    <citation type="submission" date="2015-06" db="EMBL/GenBank/DDBJ databases">
        <title>Draft genome sequencing of a biphenyl-degrading bacterium, Janthinobacterium lividum MEG1.</title>
        <authorList>
            <person name="Shimodaira J."/>
            <person name="Hatta T."/>
        </authorList>
    </citation>
    <scope>NUCLEOTIDE SEQUENCE [LARGE SCALE GENOMIC DNA]</scope>
    <source>
        <strain evidence="1 2">MEG1</strain>
    </source>
</reference>
<evidence type="ECO:0000313" key="1">
    <source>
        <dbReference type="EMBL" id="OHV97556.1"/>
    </source>
</evidence>
<dbReference type="Proteomes" id="UP000179840">
    <property type="component" value="Unassembled WGS sequence"/>
</dbReference>
<evidence type="ECO:0000313" key="2">
    <source>
        <dbReference type="Proteomes" id="UP000179840"/>
    </source>
</evidence>
<accession>A0A1S1UB92</accession>
<organism evidence="1 2">
    <name type="scientific">Janthinobacterium lividum</name>
    <dbReference type="NCBI Taxonomy" id="29581"/>
    <lineage>
        <taxon>Bacteria</taxon>
        <taxon>Pseudomonadati</taxon>
        <taxon>Pseudomonadota</taxon>
        <taxon>Betaproteobacteria</taxon>
        <taxon>Burkholderiales</taxon>
        <taxon>Oxalobacteraceae</taxon>
        <taxon>Janthinobacterium</taxon>
    </lineage>
</organism>
<dbReference type="InterPro" id="IPR021330">
    <property type="entry name" value="DUF2939"/>
</dbReference>
<dbReference type="EMBL" id="LFKP01000005">
    <property type="protein sequence ID" value="OHV97556.1"/>
    <property type="molecule type" value="Genomic_DNA"/>
</dbReference>
<evidence type="ECO:0008006" key="3">
    <source>
        <dbReference type="Google" id="ProtNLM"/>
    </source>
</evidence>
<comment type="caution">
    <text evidence="1">The sequence shown here is derived from an EMBL/GenBank/DDBJ whole genome shotgun (WGS) entry which is preliminary data.</text>
</comment>
<proteinExistence type="predicted"/>